<name>A0A2U1JGW5_9FLAO</name>
<dbReference type="Proteomes" id="UP000245449">
    <property type="component" value="Unassembled WGS sequence"/>
</dbReference>
<evidence type="ECO:0000313" key="1">
    <source>
        <dbReference type="EMBL" id="PWA04372.1"/>
    </source>
</evidence>
<dbReference type="EMBL" id="QCZI01000015">
    <property type="protein sequence ID" value="PWA04372.1"/>
    <property type="molecule type" value="Genomic_DNA"/>
</dbReference>
<keyword evidence="2" id="KW-1185">Reference proteome</keyword>
<organism evidence="1 2">
    <name type="scientific">Flavobacterium psychrotolerans</name>
    <dbReference type="NCBI Taxonomy" id="2169410"/>
    <lineage>
        <taxon>Bacteria</taxon>
        <taxon>Pseudomonadati</taxon>
        <taxon>Bacteroidota</taxon>
        <taxon>Flavobacteriia</taxon>
        <taxon>Flavobacteriales</taxon>
        <taxon>Flavobacteriaceae</taxon>
        <taxon>Flavobacterium</taxon>
    </lineage>
</organism>
<gene>
    <name evidence="1" type="ORF">DB895_11505</name>
</gene>
<accession>A0A2U1JGW5</accession>
<sequence>MTVSCSNKDSEFYNDVFVNSPNLVSVELVPDAMLKQTLYINANIPRYITEANQTNKLDIYKTTGGATRLYFSYELEKKIDANWSIVGIADNQLTTINGEAFSGSFIYGSSIYNPATKIYEYRVGIKSLAPGQYRLSFGYNSNSTTDVEFRSESVGNNLFLNLNSTYSALDGGGYYSFTIN</sequence>
<evidence type="ECO:0000313" key="2">
    <source>
        <dbReference type="Proteomes" id="UP000245449"/>
    </source>
</evidence>
<comment type="caution">
    <text evidence="1">The sequence shown here is derived from an EMBL/GenBank/DDBJ whole genome shotgun (WGS) entry which is preliminary data.</text>
</comment>
<dbReference type="AlphaFoldDB" id="A0A2U1JGW5"/>
<reference evidence="1 2" key="1">
    <citation type="submission" date="2018-04" db="EMBL/GenBank/DDBJ databases">
        <title>Flavobacterium sp. nov., isolated from glacier ice.</title>
        <authorList>
            <person name="Liu Q."/>
            <person name="Xin Y.-H."/>
        </authorList>
    </citation>
    <scope>NUCLEOTIDE SEQUENCE [LARGE SCALE GENOMIC DNA]</scope>
    <source>
        <strain evidence="1 2">RB1R5</strain>
    </source>
</reference>
<protein>
    <submittedName>
        <fullName evidence="1">Uncharacterized protein</fullName>
    </submittedName>
</protein>
<proteinExistence type="predicted"/>